<gene>
    <name evidence="1" type="ORF">SAMN05421753_13023</name>
</gene>
<sequence>MNRQEQTTLESFHRFLGKQLETEAAVDMSPEKALALWREEQETLAAIREGLEDIDAGRTIPLEEFDQNFRRKHGIADNS</sequence>
<dbReference type="RefSeq" id="WP_139228712.1">
    <property type="nucleotide sequence ID" value="NZ_FOQD01000030.1"/>
</dbReference>
<keyword evidence="2" id="KW-1185">Reference proteome</keyword>
<dbReference type="AlphaFoldDB" id="A0A1I3TKR5"/>
<organism evidence="1 2">
    <name type="scientific">Planctomicrobium piriforme</name>
    <dbReference type="NCBI Taxonomy" id="1576369"/>
    <lineage>
        <taxon>Bacteria</taxon>
        <taxon>Pseudomonadati</taxon>
        <taxon>Planctomycetota</taxon>
        <taxon>Planctomycetia</taxon>
        <taxon>Planctomycetales</taxon>
        <taxon>Planctomycetaceae</taxon>
        <taxon>Planctomicrobium</taxon>
    </lineage>
</organism>
<reference evidence="2" key="1">
    <citation type="submission" date="2016-10" db="EMBL/GenBank/DDBJ databases">
        <authorList>
            <person name="Varghese N."/>
            <person name="Submissions S."/>
        </authorList>
    </citation>
    <scope>NUCLEOTIDE SEQUENCE [LARGE SCALE GENOMIC DNA]</scope>
    <source>
        <strain evidence="2">DSM 26348</strain>
    </source>
</reference>
<dbReference type="Proteomes" id="UP000199518">
    <property type="component" value="Unassembled WGS sequence"/>
</dbReference>
<evidence type="ECO:0000313" key="1">
    <source>
        <dbReference type="EMBL" id="SFJ70107.1"/>
    </source>
</evidence>
<dbReference type="STRING" id="1576369.SAMN05421753_13023"/>
<accession>A0A1I3TKR5</accession>
<name>A0A1I3TKR5_9PLAN</name>
<proteinExistence type="predicted"/>
<dbReference type="EMBL" id="FOQD01000030">
    <property type="protein sequence ID" value="SFJ70107.1"/>
    <property type="molecule type" value="Genomic_DNA"/>
</dbReference>
<dbReference type="OrthoDB" id="291071at2"/>
<protein>
    <submittedName>
        <fullName evidence="1">Uncharacterized protein</fullName>
    </submittedName>
</protein>
<evidence type="ECO:0000313" key="2">
    <source>
        <dbReference type="Proteomes" id="UP000199518"/>
    </source>
</evidence>